<organism evidence="1 2">
    <name type="scientific">Eumeta variegata</name>
    <name type="common">Bagworm moth</name>
    <name type="synonym">Eumeta japonica</name>
    <dbReference type="NCBI Taxonomy" id="151549"/>
    <lineage>
        <taxon>Eukaryota</taxon>
        <taxon>Metazoa</taxon>
        <taxon>Ecdysozoa</taxon>
        <taxon>Arthropoda</taxon>
        <taxon>Hexapoda</taxon>
        <taxon>Insecta</taxon>
        <taxon>Pterygota</taxon>
        <taxon>Neoptera</taxon>
        <taxon>Endopterygota</taxon>
        <taxon>Lepidoptera</taxon>
        <taxon>Glossata</taxon>
        <taxon>Ditrysia</taxon>
        <taxon>Tineoidea</taxon>
        <taxon>Psychidae</taxon>
        <taxon>Oiketicinae</taxon>
        <taxon>Eumeta</taxon>
    </lineage>
</organism>
<evidence type="ECO:0000313" key="2">
    <source>
        <dbReference type="Proteomes" id="UP000299102"/>
    </source>
</evidence>
<keyword evidence="2" id="KW-1185">Reference proteome</keyword>
<dbReference type="AlphaFoldDB" id="A0A4C1TM76"/>
<name>A0A4C1TM76_EUMVA</name>
<gene>
    <name evidence="1" type="ORF">EVAR_11468_1</name>
</gene>
<accession>A0A4C1TM76</accession>
<proteinExistence type="predicted"/>
<protein>
    <submittedName>
        <fullName evidence="1">Uncharacterized protein</fullName>
    </submittedName>
</protein>
<dbReference type="EMBL" id="BGZK01000069">
    <property type="protein sequence ID" value="GBP15174.1"/>
    <property type="molecule type" value="Genomic_DNA"/>
</dbReference>
<dbReference type="Proteomes" id="UP000299102">
    <property type="component" value="Unassembled WGS sequence"/>
</dbReference>
<evidence type="ECO:0000313" key="1">
    <source>
        <dbReference type="EMBL" id="GBP15174.1"/>
    </source>
</evidence>
<reference evidence="1 2" key="1">
    <citation type="journal article" date="2019" name="Commun. Biol.">
        <title>The bagworm genome reveals a unique fibroin gene that provides high tensile strength.</title>
        <authorList>
            <person name="Kono N."/>
            <person name="Nakamura H."/>
            <person name="Ohtoshi R."/>
            <person name="Tomita M."/>
            <person name="Numata K."/>
            <person name="Arakawa K."/>
        </authorList>
    </citation>
    <scope>NUCLEOTIDE SEQUENCE [LARGE SCALE GENOMIC DNA]</scope>
</reference>
<comment type="caution">
    <text evidence="1">The sequence shown here is derived from an EMBL/GenBank/DDBJ whole genome shotgun (WGS) entry which is preliminary data.</text>
</comment>
<sequence length="99" mass="10758">MITVRPAVCHTPTAGRTVNGTSLTSMAKKKKKKVVIKTAIGIAGPVLDLRIEPELASRIGARSGAELTTRTANTKNERIHSNQTRAKSRAYLIIKKNYS</sequence>